<accession>A0AAD1UMJ3</accession>
<protein>
    <submittedName>
        <fullName evidence="1">Uncharacterized protein</fullName>
    </submittedName>
</protein>
<gene>
    <name evidence="1" type="ORF">ECRASSUSDP1_LOCUS9243</name>
</gene>
<organism evidence="1 2">
    <name type="scientific">Euplotes crassus</name>
    <dbReference type="NCBI Taxonomy" id="5936"/>
    <lineage>
        <taxon>Eukaryota</taxon>
        <taxon>Sar</taxon>
        <taxon>Alveolata</taxon>
        <taxon>Ciliophora</taxon>
        <taxon>Intramacronucleata</taxon>
        <taxon>Spirotrichea</taxon>
        <taxon>Hypotrichia</taxon>
        <taxon>Euplotida</taxon>
        <taxon>Euplotidae</taxon>
        <taxon>Moneuplotes</taxon>
    </lineage>
</organism>
<dbReference type="Proteomes" id="UP001295684">
    <property type="component" value="Unassembled WGS sequence"/>
</dbReference>
<comment type="caution">
    <text evidence="1">The sequence shown here is derived from an EMBL/GenBank/DDBJ whole genome shotgun (WGS) entry which is preliminary data.</text>
</comment>
<keyword evidence="2" id="KW-1185">Reference proteome</keyword>
<sequence>MLNTLDPSGFKEAKSSTKNIFFRKRQSQDYKCGRSIISIHNEGDQCQVMDADSDSESKLPKKVQFRKNQTSRGTRSVKRPIRSKEEWMLYIEGKKRINDDLRQTNNEQASLSSTLFYKAATGPIKANVVRNRKPRGVSQSSSLSFKPFTPQLGKIGRIVSNAKSKSPFYQLPTQNEINKMLASIGDKTQRIKTTNNKNARSRLFDFERKIKSNILSKKMVPTELKKLIMEDD</sequence>
<dbReference type="EMBL" id="CAMPGE010009079">
    <property type="protein sequence ID" value="CAI2367954.1"/>
    <property type="molecule type" value="Genomic_DNA"/>
</dbReference>
<dbReference type="AlphaFoldDB" id="A0AAD1UMJ3"/>
<proteinExistence type="predicted"/>
<evidence type="ECO:0000313" key="2">
    <source>
        <dbReference type="Proteomes" id="UP001295684"/>
    </source>
</evidence>
<name>A0AAD1UMJ3_EUPCR</name>
<evidence type="ECO:0000313" key="1">
    <source>
        <dbReference type="EMBL" id="CAI2367954.1"/>
    </source>
</evidence>
<reference evidence="1" key="1">
    <citation type="submission" date="2023-07" db="EMBL/GenBank/DDBJ databases">
        <authorList>
            <consortium name="AG Swart"/>
            <person name="Singh M."/>
            <person name="Singh A."/>
            <person name="Seah K."/>
            <person name="Emmerich C."/>
        </authorList>
    </citation>
    <scope>NUCLEOTIDE SEQUENCE</scope>
    <source>
        <strain evidence="1">DP1</strain>
    </source>
</reference>